<proteinExistence type="predicted"/>
<keyword evidence="2" id="KW-1185">Reference proteome</keyword>
<evidence type="ECO:0000313" key="1">
    <source>
        <dbReference type="EMBL" id="UUC45136.1"/>
    </source>
</evidence>
<organism evidence="1 2">
    <name type="scientific">Flavobacterium cerinum</name>
    <dbReference type="NCBI Taxonomy" id="2502784"/>
    <lineage>
        <taxon>Bacteria</taxon>
        <taxon>Pseudomonadati</taxon>
        <taxon>Bacteroidota</taxon>
        <taxon>Flavobacteriia</taxon>
        <taxon>Flavobacteriales</taxon>
        <taxon>Flavobacteriaceae</taxon>
        <taxon>Flavobacterium</taxon>
    </lineage>
</organism>
<dbReference type="Proteomes" id="UP001059844">
    <property type="component" value="Chromosome"/>
</dbReference>
<dbReference type="EMBL" id="CP101751">
    <property type="protein sequence ID" value="UUC45136.1"/>
    <property type="molecule type" value="Genomic_DNA"/>
</dbReference>
<gene>
    <name evidence="1" type="ORF">NOX80_16115</name>
</gene>
<dbReference type="RefSeq" id="WP_256550826.1">
    <property type="nucleotide sequence ID" value="NZ_CP101751.1"/>
</dbReference>
<accession>A0ABY5IQL4</accession>
<evidence type="ECO:0000313" key="2">
    <source>
        <dbReference type="Proteomes" id="UP001059844"/>
    </source>
</evidence>
<protein>
    <submittedName>
        <fullName evidence="1">Uncharacterized protein</fullName>
    </submittedName>
</protein>
<name>A0ABY5IQL4_9FLAO</name>
<sequence length="202" mass="23757">MKEQSLEKFKEQLSQILSSENALITKDVSDTIAANFFQIEVSYEIDYEIEDLPNNRTQYITFDDNYKGKTVKVQNLFLNYRNLFKELPDIVLTTTGLVEFPDLAFLGAIVLWNKLWAHVKVDFDEKQAIALRIMWKNAKIDDCKILDDQAYGYYNNYMVGLNRNTITKNEFDQITESLKNLKCIRKTGNENEMWELIERIKI</sequence>
<reference evidence="1" key="1">
    <citation type="submission" date="2022-07" db="EMBL/GenBank/DDBJ databases">
        <title>Isolation, identification, and degradation of a PFOSA degrading strain from sewage treatment plant.</title>
        <authorList>
            <person name="Zhang L."/>
            <person name="Huo Y."/>
        </authorList>
    </citation>
    <scope>NUCLEOTIDE SEQUENCE</scope>
    <source>
        <strain evidence="1">C1</strain>
    </source>
</reference>